<accession>A0A917VTS1</accession>
<dbReference type="Proteomes" id="UP000645217">
    <property type="component" value="Unassembled WGS sequence"/>
</dbReference>
<reference evidence="3" key="2">
    <citation type="submission" date="2020-09" db="EMBL/GenBank/DDBJ databases">
        <authorList>
            <person name="Sun Q."/>
            <person name="Ohkuma M."/>
        </authorList>
    </citation>
    <scope>NUCLEOTIDE SEQUENCE</scope>
    <source>
        <strain evidence="3">JCM 13064</strain>
    </source>
</reference>
<dbReference type="AlphaFoldDB" id="A0A917VTS1"/>
<evidence type="ECO:0000256" key="1">
    <source>
        <dbReference type="SAM" id="SignalP"/>
    </source>
</evidence>
<dbReference type="SUPFAM" id="SSF51445">
    <property type="entry name" value="(Trans)glycosidases"/>
    <property type="match status" value="1"/>
</dbReference>
<protein>
    <recommendedName>
        <fullName evidence="2">CBM6 domain-containing protein</fullName>
    </recommendedName>
</protein>
<name>A0A917VTS1_9ACTN</name>
<feature type="domain" description="CBM6" evidence="2">
    <location>
        <begin position="452"/>
        <end position="583"/>
    </location>
</feature>
<evidence type="ECO:0000259" key="2">
    <source>
        <dbReference type="PROSITE" id="PS51175"/>
    </source>
</evidence>
<evidence type="ECO:0000313" key="3">
    <source>
        <dbReference type="EMBL" id="GGL17682.1"/>
    </source>
</evidence>
<dbReference type="Gene3D" id="3.20.20.80">
    <property type="entry name" value="Glycosidases"/>
    <property type="match status" value="1"/>
</dbReference>
<dbReference type="Gene3D" id="2.60.120.260">
    <property type="entry name" value="Galactose-binding domain-like"/>
    <property type="match status" value="1"/>
</dbReference>
<dbReference type="InterPro" id="IPR008979">
    <property type="entry name" value="Galactose-bd-like_sf"/>
</dbReference>
<sequence>MRIPRILTATAAAVLLAPLAGALPAHADAITLTVDYGADAGPSNQVASGFLHGIEPTSPAQYLIDGVKVVAIRGADHHPNLPSLFDRATYNRVAATGAKLRVGLYYSATNASSPDYGYWPGDGGNWDRWRTIVNRLYDEARTNGYQVDSWITWNEPEAQWSSTARPFTTYLAAHNVAYDTLKARDPGVKIEGPELSSYNFSRITQFLTYCKQNTCLPDVLSWHELTAAAPDIPGHTAQIKQWMIDNGITPMPITITEYQGSGYGNSDAWDPGVNVRFLAQFERSVPNGLVDALDSDWDYIGSDGNFKATLGNSADKATGTLPKGLWWNYNTYKDMTGRLVRTTSSAPATVDAFTAVDSAQRRSVGLIGNQNTGTHTVTLNLRNIPAVLQRNGRIHLTVTRFDDLGALTNPAKVLEQDYTVSGNNTTVTLPALPASASLRFDVSPVVAGSAATVYEAESLPVTSTAGVVRRNYSESGASGGQASALESTAVGQSVTYTINVPATGVYALSANLKREASRGFFQLYVDGKVFGPPQDEYGAAAYYRTTLGHLQLTAGQHTLEFRVVGKHASSSNRWMVFDRFEIAPLP</sequence>
<dbReference type="GO" id="GO:0030246">
    <property type="term" value="F:carbohydrate binding"/>
    <property type="evidence" value="ECO:0007669"/>
    <property type="project" value="InterPro"/>
</dbReference>
<feature type="chain" id="PRO_5037019067" description="CBM6 domain-containing protein" evidence="1">
    <location>
        <begin position="28"/>
        <end position="586"/>
    </location>
</feature>
<organism evidence="3 4">
    <name type="scientific">Sphaerisporangium melleum</name>
    <dbReference type="NCBI Taxonomy" id="321316"/>
    <lineage>
        <taxon>Bacteria</taxon>
        <taxon>Bacillati</taxon>
        <taxon>Actinomycetota</taxon>
        <taxon>Actinomycetes</taxon>
        <taxon>Streptosporangiales</taxon>
        <taxon>Streptosporangiaceae</taxon>
        <taxon>Sphaerisporangium</taxon>
    </lineage>
</organism>
<gene>
    <name evidence="3" type="ORF">GCM10007964_69620</name>
</gene>
<dbReference type="InterPro" id="IPR017853">
    <property type="entry name" value="GH"/>
</dbReference>
<keyword evidence="4" id="KW-1185">Reference proteome</keyword>
<comment type="caution">
    <text evidence="3">The sequence shown here is derived from an EMBL/GenBank/DDBJ whole genome shotgun (WGS) entry which is preliminary data.</text>
</comment>
<dbReference type="EMBL" id="BMNT01000058">
    <property type="protein sequence ID" value="GGL17682.1"/>
    <property type="molecule type" value="Genomic_DNA"/>
</dbReference>
<dbReference type="SUPFAM" id="SSF49785">
    <property type="entry name" value="Galactose-binding domain-like"/>
    <property type="match status" value="1"/>
</dbReference>
<dbReference type="PROSITE" id="PS51175">
    <property type="entry name" value="CBM6"/>
    <property type="match status" value="1"/>
</dbReference>
<proteinExistence type="predicted"/>
<dbReference type="InterPro" id="IPR005084">
    <property type="entry name" value="CBM6"/>
</dbReference>
<evidence type="ECO:0000313" key="4">
    <source>
        <dbReference type="Proteomes" id="UP000645217"/>
    </source>
</evidence>
<feature type="signal peptide" evidence="1">
    <location>
        <begin position="1"/>
        <end position="27"/>
    </location>
</feature>
<reference evidence="3" key="1">
    <citation type="journal article" date="2014" name="Int. J. Syst. Evol. Microbiol.">
        <title>Complete genome sequence of Corynebacterium casei LMG S-19264T (=DSM 44701T), isolated from a smear-ripened cheese.</title>
        <authorList>
            <consortium name="US DOE Joint Genome Institute (JGI-PGF)"/>
            <person name="Walter F."/>
            <person name="Albersmeier A."/>
            <person name="Kalinowski J."/>
            <person name="Ruckert C."/>
        </authorList>
    </citation>
    <scope>NUCLEOTIDE SEQUENCE</scope>
    <source>
        <strain evidence="3">JCM 13064</strain>
    </source>
</reference>
<dbReference type="RefSeq" id="WP_189167341.1">
    <property type="nucleotide sequence ID" value="NZ_BMNT01000058.1"/>
</dbReference>
<keyword evidence="1" id="KW-0732">Signal</keyword>